<gene>
    <name evidence="1" type="ORF">MOMUL_18590</name>
</gene>
<comment type="caution">
    <text evidence="1">The sequence shown here is derived from an EMBL/GenBank/DDBJ whole genome shotgun (WGS) entry which is preliminary data.</text>
</comment>
<sequence>MSADLDALRQRVVEAVTSGKSMGQVFKEMGITPDNPAVVQEIMAQAGIDPAAMFPDGQVDMASFVNNMTKDLSPEMKKQLAQLIEGMAGEINNGQPLPPDIQEFLKSWQKS</sequence>
<keyword evidence="2" id="KW-1185">Reference proteome</keyword>
<dbReference type="OrthoDB" id="1724627at2"/>
<name>A0A151AX33_9FIRM</name>
<evidence type="ECO:0000313" key="2">
    <source>
        <dbReference type="Proteomes" id="UP000075670"/>
    </source>
</evidence>
<protein>
    <submittedName>
        <fullName evidence="1">Uncharacterized protein</fullName>
    </submittedName>
</protein>
<dbReference type="AlphaFoldDB" id="A0A151AX33"/>
<dbReference type="EMBL" id="LTBC01000006">
    <property type="protein sequence ID" value="KYH31977.1"/>
    <property type="molecule type" value="Genomic_DNA"/>
</dbReference>
<dbReference type="PATRIC" id="fig|1122241.3.peg.1977"/>
<evidence type="ECO:0000313" key="1">
    <source>
        <dbReference type="EMBL" id="KYH31977.1"/>
    </source>
</evidence>
<reference evidence="1 2" key="1">
    <citation type="submission" date="2016-02" db="EMBL/GenBank/DDBJ databases">
        <title>Genome sequence of Moorella mulderi DSM 14980.</title>
        <authorList>
            <person name="Poehlein A."/>
            <person name="Daniel R."/>
        </authorList>
    </citation>
    <scope>NUCLEOTIDE SEQUENCE [LARGE SCALE GENOMIC DNA]</scope>
    <source>
        <strain evidence="1 2">DSM 14980</strain>
    </source>
</reference>
<proteinExistence type="predicted"/>
<organism evidence="1 2">
    <name type="scientific">Moorella mulderi DSM 14980</name>
    <dbReference type="NCBI Taxonomy" id="1122241"/>
    <lineage>
        <taxon>Bacteria</taxon>
        <taxon>Bacillati</taxon>
        <taxon>Bacillota</taxon>
        <taxon>Clostridia</taxon>
        <taxon>Neomoorellales</taxon>
        <taxon>Neomoorellaceae</taxon>
        <taxon>Neomoorella</taxon>
    </lineage>
</organism>
<dbReference type="RefSeq" id="WP_062284311.1">
    <property type="nucleotide sequence ID" value="NZ_LTBC01000006.1"/>
</dbReference>
<dbReference type="Proteomes" id="UP000075670">
    <property type="component" value="Unassembled WGS sequence"/>
</dbReference>
<accession>A0A151AX33</accession>